<evidence type="ECO:0000256" key="5">
    <source>
        <dbReference type="ARBA" id="ARBA00022989"/>
    </source>
</evidence>
<comment type="similarity">
    <text evidence="7">Belongs to the fluoride channel Fluc/FEX (TC 1.A.43) family.</text>
</comment>
<evidence type="ECO:0000256" key="8">
    <source>
        <dbReference type="ARBA" id="ARBA00035585"/>
    </source>
</evidence>
<evidence type="ECO:0000256" key="1">
    <source>
        <dbReference type="ARBA" id="ARBA00002598"/>
    </source>
</evidence>
<comment type="subcellular location">
    <subcellularLocation>
        <location evidence="2">Cell membrane</location>
        <topology evidence="2">Multi-pass membrane protein</topology>
    </subcellularLocation>
</comment>
<feature type="transmembrane region" description="Helical" evidence="9">
    <location>
        <begin position="185"/>
        <end position="212"/>
    </location>
</feature>
<dbReference type="PANTHER" id="PTHR28259:SF1">
    <property type="entry name" value="FLUORIDE EXPORT PROTEIN 1-RELATED"/>
    <property type="match status" value="1"/>
</dbReference>
<evidence type="ECO:0000313" key="11">
    <source>
        <dbReference type="Proteomes" id="UP000818624"/>
    </source>
</evidence>
<evidence type="ECO:0000256" key="6">
    <source>
        <dbReference type="ARBA" id="ARBA00023136"/>
    </source>
</evidence>
<dbReference type="EMBL" id="CP046239">
    <property type="protein sequence ID" value="WFD49624.1"/>
    <property type="molecule type" value="Genomic_DNA"/>
</dbReference>
<feature type="transmembrane region" description="Helical" evidence="9">
    <location>
        <begin position="329"/>
        <end position="355"/>
    </location>
</feature>
<evidence type="ECO:0000256" key="9">
    <source>
        <dbReference type="SAM" id="Phobius"/>
    </source>
</evidence>
<evidence type="ECO:0000313" key="10">
    <source>
        <dbReference type="EMBL" id="WFD49624.1"/>
    </source>
</evidence>
<keyword evidence="5 9" id="KW-1133">Transmembrane helix</keyword>
<reference evidence="10 11" key="1">
    <citation type="journal article" date="2020" name="Elife">
        <title>Loss of centromere function drives karyotype evolution in closely related Malassezia species.</title>
        <authorList>
            <person name="Sankaranarayanan S.R."/>
            <person name="Ianiri G."/>
            <person name="Coelho M.A."/>
            <person name="Reza M.H."/>
            <person name="Thimmappa B.C."/>
            <person name="Ganguly P."/>
            <person name="Vadnala R.N."/>
            <person name="Sun S."/>
            <person name="Siddharthan R."/>
            <person name="Tellgren-Roth C."/>
            <person name="Dawson T.L."/>
            <person name="Heitman J."/>
            <person name="Sanyal K."/>
        </authorList>
    </citation>
    <scope>NUCLEOTIDE SEQUENCE [LARGE SCALE GENOMIC DNA]</scope>
    <source>
        <strain evidence="10">CBS14141</strain>
    </source>
</reference>
<keyword evidence="4 9" id="KW-0812">Transmembrane</keyword>
<feature type="transmembrane region" description="Helical" evidence="9">
    <location>
        <begin position="41"/>
        <end position="60"/>
    </location>
</feature>
<comment type="catalytic activity">
    <reaction evidence="8">
        <text>fluoride(in) = fluoride(out)</text>
        <dbReference type="Rhea" id="RHEA:76159"/>
        <dbReference type="ChEBI" id="CHEBI:17051"/>
    </reaction>
    <physiologicalReaction direction="left-to-right" evidence="8">
        <dbReference type="Rhea" id="RHEA:76160"/>
    </physiologicalReaction>
</comment>
<sequence length="367" mass="39816">MATPATREVAATAGLVALASLWGTLTRLGLEALNTYDGQSIAPVIWAQGVGCVVMGWATYHRNRAVLERWYKPAFTMLTTGYCGSVTSYSQWVATVFEAFANYHHYQRHGLHNVMDALTQTAATLGVAYAAFWAGRCVGGLACLEYVEEMRRARRRGAPPKDDPDPITDYYAMDEDAKLLARWPYLVWVDAACVVLGVAFWVGAALLCALYAHFRHVTYALVLSPPGALLRWQLAKLNTPRVPDAPGALRKVRRWPWGTVLANMLSIVVYCAAESGQFAGYAVGPASRGAYSIDACNALRGLQDGFCGTLSTISTLIAELVALKPPRNAFALALFSWTAGLVVCILLLGAPWWAIGMQGGCKATPLY</sequence>
<feature type="transmembrane region" description="Helical" evidence="9">
    <location>
        <begin position="9"/>
        <end position="29"/>
    </location>
</feature>
<organism evidence="10 11">
    <name type="scientific">Malassezia furfur</name>
    <name type="common">Pityriasis versicolor infection agent</name>
    <name type="synonym">Pityrosporum furfur</name>
    <dbReference type="NCBI Taxonomy" id="55194"/>
    <lineage>
        <taxon>Eukaryota</taxon>
        <taxon>Fungi</taxon>
        <taxon>Dikarya</taxon>
        <taxon>Basidiomycota</taxon>
        <taxon>Ustilaginomycotina</taxon>
        <taxon>Malasseziomycetes</taxon>
        <taxon>Malasseziales</taxon>
        <taxon>Malasseziaceae</taxon>
        <taxon>Malassezia</taxon>
    </lineage>
</organism>
<evidence type="ECO:0000256" key="2">
    <source>
        <dbReference type="ARBA" id="ARBA00004651"/>
    </source>
</evidence>
<evidence type="ECO:0000256" key="4">
    <source>
        <dbReference type="ARBA" id="ARBA00022692"/>
    </source>
</evidence>
<protein>
    <submittedName>
        <fullName evidence="10">Uncharacterized protein</fullName>
    </submittedName>
</protein>
<feature type="transmembrane region" description="Helical" evidence="9">
    <location>
        <begin position="255"/>
        <end position="273"/>
    </location>
</feature>
<dbReference type="Proteomes" id="UP000818624">
    <property type="component" value="Chromosome 6"/>
</dbReference>
<keyword evidence="11" id="KW-1185">Reference proteome</keyword>
<dbReference type="PANTHER" id="PTHR28259">
    <property type="entry name" value="FLUORIDE EXPORT PROTEIN 1-RELATED"/>
    <property type="match status" value="1"/>
</dbReference>
<evidence type="ECO:0000256" key="7">
    <source>
        <dbReference type="ARBA" id="ARBA00035120"/>
    </source>
</evidence>
<proteinExistence type="inferred from homology"/>
<keyword evidence="6 9" id="KW-0472">Membrane</keyword>
<evidence type="ECO:0000256" key="3">
    <source>
        <dbReference type="ARBA" id="ARBA00022475"/>
    </source>
</evidence>
<name>A0ABY8EWU2_MALFU</name>
<dbReference type="Pfam" id="PF02537">
    <property type="entry name" value="CRCB"/>
    <property type="match status" value="2"/>
</dbReference>
<comment type="function">
    <text evidence="1">Fluoride channel required for the rapid expulsion of cytoplasmic fluoride.</text>
</comment>
<accession>A0ABY8EWU2</accession>
<dbReference type="InterPro" id="IPR003691">
    <property type="entry name" value="FluC"/>
</dbReference>
<gene>
    <name evidence="10" type="ORF">GLX27_004308</name>
</gene>
<keyword evidence="3" id="KW-1003">Cell membrane</keyword>